<evidence type="ECO:0000313" key="1">
    <source>
        <dbReference type="EMBL" id="KAA3486677.1"/>
    </source>
</evidence>
<dbReference type="AlphaFoldDB" id="A0A5B6X1C3"/>
<gene>
    <name evidence="1" type="ORF">EPI10_030561</name>
</gene>
<keyword evidence="1" id="KW-0695">RNA-directed DNA polymerase</keyword>
<keyword evidence="1" id="KW-0808">Transferase</keyword>
<dbReference type="OrthoDB" id="1413185at2759"/>
<reference evidence="2" key="1">
    <citation type="journal article" date="2019" name="Plant Biotechnol. J.">
        <title>Genome sequencing of the Australian wild diploid species Gossypium australe highlights disease resistance and delayed gland morphogenesis.</title>
        <authorList>
            <person name="Cai Y."/>
            <person name="Cai X."/>
            <person name="Wang Q."/>
            <person name="Wang P."/>
            <person name="Zhang Y."/>
            <person name="Cai C."/>
            <person name="Xu Y."/>
            <person name="Wang K."/>
            <person name="Zhou Z."/>
            <person name="Wang C."/>
            <person name="Geng S."/>
            <person name="Li B."/>
            <person name="Dong Q."/>
            <person name="Hou Y."/>
            <person name="Wang H."/>
            <person name="Ai P."/>
            <person name="Liu Z."/>
            <person name="Yi F."/>
            <person name="Sun M."/>
            <person name="An G."/>
            <person name="Cheng J."/>
            <person name="Zhang Y."/>
            <person name="Shi Q."/>
            <person name="Xie Y."/>
            <person name="Shi X."/>
            <person name="Chang Y."/>
            <person name="Huang F."/>
            <person name="Chen Y."/>
            <person name="Hong S."/>
            <person name="Mi L."/>
            <person name="Sun Q."/>
            <person name="Zhang L."/>
            <person name="Zhou B."/>
            <person name="Peng R."/>
            <person name="Zhang X."/>
            <person name="Liu F."/>
        </authorList>
    </citation>
    <scope>NUCLEOTIDE SEQUENCE [LARGE SCALE GENOMIC DNA]</scope>
    <source>
        <strain evidence="2">cv. PA1801</strain>
    </source>
</reference>
<sequence length="105" mass="12186">MLGVRSSNDPERYLELPNLVGRRKKASFQSLKDRLQKRIDNWSIKHLSQEGNEKSRDKKGIHWCAWKDICSLKEDGGLGFRKLDKFNIALLAKHGWLLLVILILC</sequence>
<keyword evidence="1" id="KW-0548">Nucleotidyltransferase</keyword>
<dbReference type="GO" id="GO:0003964">
    <property type="term" value="F:RNA-directed DNA polymerase activity"/>
    <property type="evidence" value="ECO:0007669"/>
    <property type="project" value="UniProtKB-KW"/>
</dbReference>
<accession>A0A5B6X1C3</accession>
<dbReference type="PANTHER" id="PTHR33116:SF86">
    <property type="entry name" value="REVERSE TRANSCRIPTASE DOMAIN-CONTAINING PROTEIN"/>
    <property type="match status" value="1"/>
</dbReference>
<dbReference type="Proteomes" id="UP000325315">
    <property type="component" value="Unassembled WGS sequence"/>
</dbReference>
<protein>
    <submittedName>
        <fullName evidence="1">Reverse transcriptase</fullName>
    </submittedName>
</protein>
<keyword evidence="2" id="KW-1185">Reference proteome</keyword>
<organism evidence="1 2">
    <name type="scientific">Gossypium australe</name>
    <dbReference type="NCBI Taxonomy" id="47621"/>
    <lineage>
        <taxon>Eukaryota</taxon>
        <taxon>Viridiplantae</taxon>
        <taxon>Streptophyta</taxon>
        <taxon>Embryophyta</taxon>
        <taxon>Tracheophyta</taxon>
        <taxon>Spermatophyta</taxon>
        <taxon>Magnoliopsida</taxon>
        <taxon>eudicotyledons</taxon>
        <taxon>Gunneridae</taxon>
        <taxon>Pentapetalae</taxon>
        <taxon>rosids</taxon>
        <taxon>malvids</taxon>
        <taxon>Malvales</taxon>
        <taxon>Malvaceae</taxon>
        <taxon>Malvoideae</taxon>
        <taxon>Gossypium</taxon>
    </lineage>
</organism>
<comment type="caution">
    <text evidence="1">The sequence shown here is derived from an EMBL/GenBank/DDBJ whole genome shotgun (WGS) entry which is preliminary data.</text>
</comment>
<dbReference type="PANTHER" id="PTHR33116">
    <property type="entry name" value="REVERSE TRANSCRIPTASE ZINC-BINDING DOMAIN-CONTAINING PROTEIN-RELATED-RELATED"/>
    <property type="match status" value="1"/>
</dbReference>
<proteinExistence type="predicted"/>
<evidence type="ECO:0000313" key="2">
    <source>
        <dbReference type="Proteomes" id="UP000325315"/>
    </source>
</evidence>
<dbReference type="EMBL" id="SMMG02000001">
    <property type="protein sequence ID" value="KAA3486677.1"/>
    <property type="molecule type" value="Genomic_DNA"/>
</dbReference>
<name>A0A5B6X1C3_9ROSI</name>